<evidence type="ECO:0000256" key="1">
    <source>
        <dbReference type="SAM" id="MobiDB-lite"/>
    </source>
</evidence>
<sequence>MLREPGSPLRPQLRADMESRLDADLSTVRLHAGALAHAAAQAVQAQAFTAGEHIVFQRSAYAPATAAGRRTLAHELTHVLQQRSGTVGGTDSGTGLRVSDPGDAFELAAEANVDRVMSGLSPTVRGEAKALAHNEGAIQRVTTDDENGGSDPAGIEAKARLKASITKKRRNGPEGDAKTPEKSSASTIKKILEKRLKVGPLFSDDDLDDIEVLSASPTYPKWLTDAGIDTSEAAREYLNKKDYLQWHPLPAGKKILIATLQWKGVRRQDANLTPTDPAYILGRHLALKGGTLGEDERKEVERERDEQIRDMFVRTIDASLTEPAATVKKSDWEKNKRATDILTRVFHILRHGLQVWREQGDGAPGHVDYKEGDVARALAHGGRVTIRIPSLTAEQTGHELTDWLGLTSDGKGREDEKRGFATHRVDIGDGRFEEKGGMFASLINVVKRDAEIYGLNLAAGGLGQLDFNGAVILPDGSHGHMLMVYQKPTATKEGSLMVGIETVGPGAKSPVGYVHNWRSSEKTANPVSSMLGHKEDKIAGGKLKNNRMLVELGRFPGGWENFLTGIAEKWDSDLKAAKDNEQKRRELLRKLVGPRE</sequence>
<evidence type="ECO:0000259" key="2">
    <source>
        <dbReference type="Pfam" id="PF13699"/>
    </source>
</evidence>
<dbReference type="RefSeq" id="WP_209645767.1">
    <property type="nucleotide sequence ID" value="NZ_JAGINW010000001.1"/>
</dbReference>
<reference evidence="4 5" key="1">
    <citation type="submission" date="2021-03" db="EMBL/GenBank/DDBJ databases">
        <title>Sequencing the genomes of 1000 actinobacteria strains.</title>
        <authorList>
            <person name="Klenk H.-P."/>
        </authorList>
    </citation>
    <scope>NUCLEOTIDE SEQUENCE [LARGE SCALE GENOMIC DNA]</scope>
    <source>
        <strain evidence="4 5">DSM 46670</strain>
    </source>
</reference>
<feature type="domain" description="eCIS core" evidence="2">
    <location>
        <begin position="8"/>
        <end position="85"/>
    </location>
</feature>
<keyword evidence="5" id="KW-1185">Reference proteome</keyword>
<dbReference type="Pfam" id="PF13699">
    <property type="entry name" value="eCIS_core"/>
    <property type="match status" value="1"/>
</dbReference>
<evidence type="ECO:0008006" key="6">
    <source>
        <dbReference type="Google" id="ProtNLM"/>
    </source>
</evidence>
<proteinExistence type="predicted"/>
<evidence type="ECO:0000313" key="4">
    <source>
        <dbReference type="EMBL" id="MBP2328864.1"/>
    </source>
</evidence>
<feature type="domain" description="Novel toxin 11" evidence="3">
    <location>
        <begin position="466"/>
        <end position="585"/>
    </location>
</feature>
<feature type="region of interest" description="Disordered" evidence="1">
    <location>
        <begin position="164"/>
        <end position="186"/>
    </location>
</feature>
<protein>
    <recommendedName>
        <fullName evidence="6">DUF4157 domain-containing protein</fullName>
    </recommendedName>
</protein>
<name>A0ABS4TWV5_9PSEU</name>
<organism evidence="4 5">
    <name type="scientific">Kibdelosporangium banguiense</name>
    <dbReference type="NCBI Taxonomy" id="1365924"/>
    <lineage>
        <taxon>Bacteria</taxon>
        <taxon>Bacillati</taxon>
        <taxon>Actinomycetota</taxon>
        <taxon>Actinomycetes</taxon>
        <taxon>Pseudonocardiales</taxon>
        <taxon>Pseudonocardiaceae</taxon>
        <taxon>Kibdelosporangium</taxon>
    </lineage>
</organism>
<dbReference type="InterPro" id="IPR029121">
    <property type="entry name" value="Ntox11"/>
</dbReference>
<comment type="caution">
    <text evidence="4">The sequence shown here is derived from an EMBL/GenBank/DDBJ whole genome shotgun (WGS) entry which is preliminary data.</text>
</comment>
<gene>
    <name evidence="4" type="ORF">JOF56_009249</name>
</gene>
<evidence type="ECO:0000259" key="3">
    <source>
        <dbReference type="Pfam" id="PF15521"/>
    </source>
</evidence>
<dbReference type="EMBL" id="JAGINW010000001">
    <property type="protein sequence ID" value="MBP2328864.1"/>
    <property type="molecule type" value="Genomic_DNA"/>
</dbReference>
<dbReference type="Proteomes" id="UP001519332">
    <property type="component" value="Unassembled WGS sequence"/>
</dbReference>
<feature type="compositionally biased region" description="Basic and acidic residues" evidence="1">
    <location>
        <begin position="171"/>
        <end position="181"/>
    </location>
</feature>
<accession>A0ABS4TWV5</accession>
<evidence type="ECO:0000313" key="5">
    <source>
        <dbReference type="Proteomes" id="UP001519332"/>
    </source>
</evidence>
<dbReference type="Pfam" id="PF15521">
    <property type="entry name" value="Ntox11"/>
    <property type="match status" value="1"/>
</dbReference>
<dbReference type="InterPro" id="IPR025295">
    <property type="entry name" value="eCIS_core_dom"/>
</dbReference>